<dbReference type="Pfam" id="PF23247">
    <property type="entry name" value="LRR_RPS2"/>
    <property type="match status" value="1"/>
</dbReference>
<dbReference type="InterPro" id="IPR036388">
    <property type="entry name" value="WH-like_DNA-bd_sf"/>
</dbReference>
<keyword evidence="9" id="KW-1185">Reference proteome</keyword>
<keyword evidence="5" id="KW-0547">Nucleotide-binding</keyword>
<evidence type="ECO:0000259" key="7">
    <source>
        <dbReference type="Pfam" id="PF23247"/>
    </source>
</evidence>
<dbReference type="InterPro" id="IPR057135">
    <property type="entry name" value="At4g27190-like_LRR"/>
</dbReference>
<keyword evidence="3" id="KW-0677">Repeat</keyword>
<evidence type="ECO:0000256" key="3">
    <source>
        <dbReference type="ARBA" id="ARBA00022737"/>
    </source>
</evidence>
<evidence type="ECO:0000313" key="9">
    <source>
        <dbReference type="Proteomes" id="UP001151760"/>
    </source>
</evidence>
<dbReference type="SUPFAM" id="SSF52540">
    <property type="entry name" value="P-loop containing nucleoside triphosphate hydrolases"/>
    <property type="match status" value="1"/>
</dbReference>
<gene>
    <name evidence="8" type="ORF">Tco_0624250</name>
</gene>
<dbReference type="EMBL" id="BQNB010008547">
    <property type="protein sequence ID" value="GJS50888.1"/>
    <property type="molecule type" value="Genomic_DNA"/>
</dbReference>
<dbReference type="Pfam" id="PF00931">
    <property type="entry name" value="NB-ARC"/>
    <property type="match status" value="1"/>
</dbReference>
<comment type="similarity">
    <text evidence="1">Belongs to the disease resistance NB-LRR family.</text>
</comment>
<evidence type="ECO:0000256" key="1">
    <source>
        <dbReference type="ARBA" id="ARBA00008894"/>
    </source>
</evidence>
<protein>
    <submittedName>
        <fullName evidence="8">NB-ARC domains-containing protein</fullName>
    </submittedName>
</protein>
<keyword evidence="5" id="KW-0067">ATP-binding</keyword>
<evidence type="ECO:0000259" key="6">
    <source>
        <dbReference type="Pfam" id="PF00931"/>
    </source>
</evidence>
<dbReference type="InterPro" id="IPR050905">
    <property type="entry name" value="Plant_NBS-LRR"/>
</dbReference>
<sequence length="947" mass="107108">MAEWIATSAADEVKSSLFGKVKEELSYIWNSTENVKKMKDEAEKLKIMRGVVGQQIRSAKRKGDDLLDGVQEWVDKVDANISKAEKYIVRDVNFYRYGKRAALMYPSLMEHQVRGKGYETCVSVDTPALGLLDVYQNKNLDDILTQNSALGDIITAIEDKSKQIIGIYGTGGVGKTTLAMEVGARVLNHPFDAVAITTVSQTINYERIQKDIGEAMKRIKKKEKVLIILDDVWEKLELEKLCIPCGINHMNCKILLTSRSEYVCEKMNAHRICVNALPKAEAWILFKRVVGHGVETNADLKRVAMKVTEECGGLPLFLKAVGNALKTKSIQDWERALTRLQEHAPSSIDPEIGQAFTRLKLSYDFLENEVQSCFLLCCMFQEDAYILLENLVYYAVGLAKFHGLKSMEDARQRVEDAVKILTSSGLLLNLEMKTHTKMHDVVRDVALLIASEGKNNFLVEAGKGLTEWLPRKNELESYTGISLMNNKITKLPNYELHLPHLEVFLISNNFQLPMFTDELVQGMKEIKVLDMVYCNQRVLHSFKLLTKLRVLNLMGNRSFHDISILGEMKELEILILSSTGIKEIPQEIGQLVDLRRLEVKNCKDLSHVAPGVISKLWRSEELLIGFTWLGGGVDDRIVEVMNLSKLTYLDLVVLRFDVIPEGFDFGKLKRFGIKIGVKKDYSVRFNSVSVSERCLLIEAVDVEIPLLKWTKKLIKARPVTILNSIGNINNIMPNLYYGGFNEFEHIELHYCPNVSYLVDIADWRQLHLGEGKINGKFFGKLKHLVLQSLFSLEALWNCSDQYISLSNLVTLDISACKKLVRLLSVSVAQGLDNLQNLSILHCKNLEEVIWDGDEESNIGETGHSESIVFRSLAKITFIDLDKLERFYSGYYTIKYPSLVDVEIKYCQSLKIWGPGIHEAPKLKVVGKIPLDGPDATINDIVAKIYEA</sequence>
<dbReference type="Gene3D" id="3.80.10.10">
    <property type="entry name" value="Ribonuclease Inhibitor"/>
    <property type="match status" value="2"/>
</dbReference>
<dbReference type="InterPro" id="IPR002182">
    <property type="entry name" value="NB-ARC"/>
</dbReference>
<dbReference type="InterPro" id="IPR042197">
    <property type="entry name" value="Apaf_helical"/>
</dbReference>
<dbReference type="SUPFAM" id="SSF52058">
    <property type="entry name" value="L domain-like"/>
    <property type="match status" value="1"/>
</dbReference>
<keyword evidence="2" id="KW-0433">Leucine-rich repeat</keyword>
<name>A0ABQ4WDH0_9ASTR</name>
<dbReference type="Gene3D" id="3.40.50.300">
    <property type="entry name" value="P-loop containing nucleotide triphosphate hydrolases"/>
    <property type="match status" value="1"/>
</dbReference>
<organism evidence="8 9">
    <name type="scientific">Tanacetum coccineum</name>
    <dbReference type="NCBI Taxonomy" id="301880"/>
    <lineage>
        <taxon>Eukaryota</taxon>
        <taxon>Viridiplantae</taxon>
        <taxon>Streptophyta</taxon>
        <taxon>Embryophyta</taxon>
        <taxon>Tracheophyta</taxon>
        <taxon>Spermatophyta</taxon>
        <taxon>Magnoliopsida</taxon>
        <taxon>eudicotyledons</taxon>
        <taxon>Gunneridae</taxon>
        <taxon>Pentapetalae</taxon>
        <taxon>asterids</taxon>
        <taxon>campanulids</taxon>
        <taxon>Asterales</taxon>
        <taxon>Asteraceae</taxon>
        <taxon>Asteroideae</taxon>
        <taxon>Anthemideae</taxon>
        <taxon>Anthemidinae</taxon>
        <taxon>Tanacetum</taxon>
    </lineage>
</organism>
<accession>A0ABQ4WDH0</accession>
<dbReference type="InterPro" id="IPR027417">
    <property type="entry name" value="P-loop_NTPase"/>
</dbReference>
<evidence type="ECO:0000256" key="5">
    <source>
        <dbReference type="ARBA" id="ARBA00022840"/>
    </source>
</evidence>
<reference evidence="8" key="2">
    <citation type="submission" date="2022-01" db="EMBL/GenBank/DDBJ databases">
        <authorList>
            <person name="Yamashiro T."/>
            <person name="Shiraishi A."/>
            <person name="Satake H."/>
            <person name="Nakayama K."/>
        </authorList>
    </citation>
    <scope>NUCLEOTIDE SEQUENCE</scope>
</reference>
<dbReference type="Gene3D" id="1.10.8.430">
    <property type="entry name" value="Helical domain of apoptotic protease-activating factors"/>
    <property type="match status" value="1"/>
</dbReference>
<evidence type="ECO:0000256" key="2">
    <source>
        <dbReference type="ARBA" id="ARBA00022614"/>
    </source>
</evidence>
<feature type="domain" description="NB-ARC" evidence="6">
    <location>
        <begin position="158"/>
        <end position="292"/>
    </location>
</feature>
<keyword evidence="4" id="KW-0611">Plant defense</keyword>
<dbReference type="PRINTS" id="PR00364">
    <property type="entry name" value="DISEASERSIST"/>
</dbReference>
<dbReference type="PANTHER" id="PTHR33463:SF198">
    <property type="entry name" value="RPP4C3"/>
    <property type="match status" value="1"/>
</dbReference>
<proteinExistence type="inferred from homology"/>
<reference evidence="8" key="1">
    <citation type="journal article" date="2022" name="Int. J. Mol. Sci.">
        <title>Draft Genome of Tanacetum Coccineum: Genomic Comparison of Closely Related Tanacetum-Family Plants.</title>
        <authorList>
            <person name="Yamashiro T."/>
            <person name="Shiraishi A."/>
            <person name="Nakayama K."/>
            <person name="Satake H."/>
        </authorList>
    </citation>
    <scope>NUCLEOTIDE SEQUENCE</scope>
</reference>
<dbReference type="InterPro" id="IPR032675">
    <property type="entry name" value="LRR_dom_sf"/>
</dbReference>
<dbReference type="PANTHER" id="PTHR33463">
    <property type="entry name" value="NB-ARC DOMAIN-CONTAINING PROTEIN-RELATED"/>
    <property type="match status" value="1"/>
</dbReference>
<comment type="caution">
    <text evidence="8">The sequence shown here is derived from an EMBL/GenBank/DDBJ whole genome shotgun (WGS) entry which is preliminary data.</text>
</comment>
<dbReference type="Gene3D" id="1.10.10.10">
    <property type="entry name" value="Winged helix-like DNA-binding domain superfamily/Winged helix DNA-binding domain"/>
    <property type="match status" value="1"/>
</dbReference>
<evidence type="ECO:0000313" key="8">
    <source>
        <dbReference type="EMBL" id="GJS50888.1"/>
    </source>
</evidence>
<dbReference type="Proteomes" id="UP001151760">
    <property type="component" value="Unassembled WGS sequence"/>
</dbReference>
<evidence type="ECO:0000256" key="4">
    <source>
        <dbReference type="ARBA" id="ARBA00022821"/>
    </source>
</evidence>
<feature type="domain" description="Disease resistance protein At4g27190-like leucine-rich repeats" evidence="7">
    <location>
        <begin position="725"/>
        <end position="843"/>
    </location>
</feature>